<dbReference type="STRING" id="991905.SL003B_4291"/>
<feature type="domain" description="GGDEF" evidence="7">
    <location>
        <begin position="333"/>
        <end position="469"/>
    </location>
</feature>
<feature type="transmembrane region" description="Helical" evidence="5">
    <location>
        <begin position="271"/>
        <end position="294"/>
    </location>
</feature>
<evidence type="ECO:0000256" key="1">
    <source>
        <dbReference type="ARBA" id="ARBA00004370"/>
    </source>
</evidence>
<dbReference type="PROSITE" id="PS50839">
    <property type="entry name" value="CHASE"/>
    <property type="match status" value="1"/>
</dbReference>
<dbReference type="eggNOG" id="COG3452">
    <property type="taxonomic scope" value="Bacteria"/>
</dbReference>
<dbReference type="InterPro" id="IPR052163">
    <property type="entry name" value="DGC-Regulatory_Protein"/>
</dbReference>
<keyword evidence="3 5" id="KW-1133">Transmembrane helix</keyword>
<evidence type="ECO:0000313" key="8">
    <source>
        <dbReference type="EMBL" id="ADZ72708.1"/>
    </source>
</evidence>
<dbReference type="HOGENOM" id="CLU_021245_1_0_5"/>
<dbReference type="OrthoDB" id="9801651at2"/>
<dbReference type="InterPro" id="IPR006189">
    <property type="entry name" value="CHASE_dom"/>
</dbReference>
<dbReference type="AlphaFoldDB" id="F2IVJ0"/>
<dbReference type="Gene3D" id="3.30.70.270">
    <property type="match status" value="1"/>
</dbReference>
<organism evidence="8 9">
    <name type="scientific">Polymorphum gilvum (strain LMG 25793 / CGMCC 1.9160 / SL003B-26A1)</name>
    <dbReference type="NCBI Taxonomy" id="991905"/>
    <lineage>
        <taxon>Bacteria</taxon>
        <taxon>Pseudomonadati</taxon>
        <taxon>Pseudomonadota</taxon>
        <taxon>Alphaproteobacteria</taxon>
        <taxon>Rhodobacterales</taxon>
        <taxon>Paracoccaceae</taxon>
        <taxon>Polymorphum</taxon>
    </lineage>
</organism>
<evidence type="ECO:0000256" key="3">
    <source>
        <dbReference type="ARBA" id="ARBA00022989"/>
    </source>
</evidence>
<feature type="domain" description="CHASE" evidence="6">
    <location>
        <begin position="114"/>
        <end position="196"/>
    </location>
</feature>
<dbReference type="InterPro" id="IPR043128">
    <property type="entry name" value="Rev_trsase/Diguanyl_cyclase"/>
</dbReference>
<dbReference type="GO" id="GO:0007165">
    <property type="term" value="P:signal transduction"/>
    <property type="evidence" value="ECO:0007669"/>
    <property type="project" value="UniProtKB-ARBA"/>
</dbReference>
<dbReference type="InterPro" id="IPR029787">
    <property type="entry name" value="Nucleotide_cyclase"/>
</dbReference>
<dbReference type="PANTHER" id="PTHR46663">
    <property type="entry name" value="DIGUANYLATE CYCLASE DGCT-RELATED"/>
    <property type="match status" value="1"/>
</dbReference>
<dbReference type="EMBL" id="CP002568">
    <property type="protein sequence ID" value="ADZ72708.1"/>
    <property type="molecule type" value="Genomic_DNA"/>
</dbReference>
<evidence type="ECO:0000259" key="7">
    <source>
        <dbReference type="PROSITE" id="PS50887"/>
    </source>
</evidence>
<feature type="transmembrane region" description="Helical" evidence="5">
    <location>
        <begin position="12"/>
        <end position="35"/>
    </location>
</feature>
<proteinExistence type="predicted"/>
<evidence type="ECO:0000259" key="6">
    <source>
        <dbReference type="PROSITE" id="PS50839"/>
    </source>
</evidence>
<dbReference type="Gene3D" id="3.30.450.350">
    <property type="entry name" value="CHASE domain"/>
    <property type="match status" value="1"/>
</dbReference>
<evidence type="ECO:0000256" key="2">
    <source>
        <dbReference type="ARBA" id="ARBA00022692"/>
    </source>
</evidence>
<evidence type="ECO:0000256" key="5">
    <source>
        <dbReference type="SAM" id="Phobius"/>
    </source>
</evidence>
<dbReference type="RefSeq" id="WP_013655006.1">
    <property type="nucleotide sequence ID" value="NC_015259.1"/>
</dbReference>
<keyword evidence="2 5" id="KW-0812">Transmembrane</keyword>
<dbReference type="GO" id="GO:0003824">
    <property type="term" value="F:catalytic activity"/>
    <property type="evidence" value="ECO:0007669"/>
    <property type="project" value="UniProtKB-ARBA"/>
</dbReference>
<reference evidence="8 9" key="1">
    <citation type="journal article" date="2011" name="J. Bacteriol.">
        <title>Complete genome sequence of Polymorphum gilvum SL003B-26A1T, a crude oil-degrading bacterium from oil-polluted saline soil.</title>
        <authorList>
            <person name="Li S.G."/>
            <person name="Tang Y.Q."/>
            <person name="Nie Y."/>
            <person name="Cai M."/>
            <person name="Wu X.L."/>
        </authorList>
    </citation>
    <scope>NUCLEOTIDE SEQUENCE [LARGE SCALE GENOMIC DNA]</scope>
    <source>
        <strain evidence="9">LMG 25793 / CGMCC 1.9160 / SL003B-26A1</strain>
    </source>
</reference>
<comment type="subcellular location">
    <subcellularLocation>
        <location evidence="1">Membrane</location>
    </subcellularLocation>
</comment>
<name>F2IVJ0_POLGS</name>
<dbReference type="SMART" id="SM01079">
    <property type="entry name" value="CHASE"/>
    <property type="match status" value="1"/>
</dbReference>
<dbReference type="PATRIC" id="fig|991905.3.peg.4424"/>
<dbReference type="CDD" id="cd01949">
    <property type="entry name" value="GGDEF"/>
    <property type="match status" value="1"/>
</dbReference>
<dbReference type="GO" id="GO:0016020">
    <property type="term" value="C:membrane"/>
    <property type="evidence" value="ECO:0007669"/>
    <property type="project" value="UniProtKB-SubCell"/>
</dbReference>
<dbReference type="Pfam" id="PF03924">
    <property type="entry name" value="CHASE"/>
    <property type="match status" value="1"/>
</dbReference>
<dbReference type="InterPro" id="IPR042240">
    <property type="entry name" value="CHASE_sf"/>
</dbReference>
<sequence length="470" mass="50915">MQISNQVNRRKGLWPAVAVSLAIFATGLMLTGYIGHLIRDIAIERHQTAAAARLSEVRARLVGAVGETVSLAQGLMSYVAIHPQPTEVEFRRFAAEMFLANRSIRNVALAPGNIVRHVFPLVGNETAIGLSYAENREQWPGVRRAMETRSIVLSGPMALVQGGRAVIARIPIFTSGDPADFGSTRSYWGMGSIVIDEAGLLAGAGVGSEVDGYRIALRNATEGDHHGEPILGDQEIFGQDSVELAIDLPGGSSWQIAAYPPGGWHRLSTEAWLALGAGYGATVLVAAMAFLLVYEIFKARQMAHHDPLTGLPNRRLLEDRMEQLAGLTDRSGIGFQVFFVDLNAFKPINDRHGHVIGDMLLIEIGRRLRTETRRMDTVARIGGDEFVVLTPGIMQESDAALFVSRLAKRVGEPLTIGDARVEVRASVGLASYPQDASSIRELLDLADTRMYAHKSARMAGLPRPAVATLT</sequence>
<dbReference type="NCBIfam" id="TIGR00254">
    <property type="entry name" value="GGDEF"/>
    <property type="match status" value="1"/>
</dbReference>
<dbReference type="KEGG" id="pgv:SL003B_4291"/>
<dbReference type="Pfam" id="PF00990">
    <property type="entry name" value="GGDEF"/>
    <property type="match status" value="1"/>
</dbReference>
<dbReference type="SUPFAM" id="SSF55073">
    <property type="entry name" value="Nucleotide cyclase"/>
    <property type="match status" value="1"/>
</dbReference>
<protein>
    <submittedName>
        <fullName evidence="8">GGDEF family protein</fullName>
    </submittedName>
</protein>
<dbReference type="eggNOG" id="COG2199">
    <property type="taxonomic scope" value="Bacteria"/>
</dbReference>
<dbReference type="PROSITE" id="PS50887">
    <property type="entry name" value="GGDEF"/>
    <property type="match status" value="1"/>
</dbReference>
<keyword evidence="9" id="KW-1185">Reference proteome</keyword>
<evidence type="ECO:0000256" key="4">
    <source>
        <dbReference type="ARBA" id="ARBA00023136"/>
    </source>
</evidence>
<evidence type="ECO:0000313" key="9">
    <source>
        <dbReference type="Proteomes" id="UP000008130"/>
    </source>
</evidence>
<gene>
    <name evidence="8" type="ordered locus">SL003B_4291</name>
</gene>
<dbReference type="InterPro" id="IPR000160">
    <property type="entry name" value="GGDEF_dom"/>
</dbReference>
<dbReference type="PANTHER" id="PTHR46663:SF2">
    <property type="entry name" value="GGDEF DOMAIN-CONTAINING PROTEIN"/>
    <property type="match status" value="1"/>
</dbReference>
<dbReference type="Proteomes" id="UP000008130">
    <property type="component" value="Chromosome"/>
</dbReference>
<keyword evidence="4 5" id="KW-0472">Membrane</keyword>
<accession>F2IVJ0</accession>
<dbReference type="SMART" id="SM00267">
    <property type="entry name" value="GGDEF"/>
    <property type="match status" value="1"/>
</dbReference>